<evidence type="ECO:0000256" key="6">
    <source>
        <dbReference type="PROSITE-ProRule" id="PRU00175"/>
    </source>
</evidence>
<proteinExistence type="predicted"/>
<dbReference type="Gene3D" id="3.30.40.10">
    <property type="entry name" value="Zinc/RING finger domain, C3HC4 (zinc finger)"/>
    <property type="match status" value="2"/>
</dbReference>
<dbReference type="InterPro" id="IPR001841">
    <property type="entry name" value="Znf_RING"/>
</dbReference>
<evidence type="ECO:0000256" key="5">
    <source>
        <dbReference type="ARBA" id="ARBA00022833"/>
    </source>
</evidence>
<accession>A0A814GWK7</accession>
<dbReference type="GO" id="GO:0008270">
    <property type="term" value="F:zinc ion binding"/>
    <property type="evidence" value="ECO:0007669"/>
    <property type="project" value="UniProtKB-KW"/>
</dbReference>
<dbReference type="InterPro" id="IPR012227">
    <property type="entry name" value="TNF_rcpt-assoc_TRAF_met"/>
</dbReference>
<dbReference type="GO" id="GO:0005164">
    <property type="term" value="F:tumor necrosis factor receptor binding"/>
    <property type="evidence" value="ECO:0007669"/>
    <property type="project" value="TreeGrafter"/>
</dbReference>
<evidence type="ECO:0000256" key="3">
    <source>
        <dbReference type="ARBA" id="ARBA00022723"/>
    </source>
</evidence>
<dbReference type="GO" id="GO:0042981">
    <property type="term" value="P:regulation of apoptotic process"/>
    <property type="evidence" value="ECO:0007669"/>
    <property type="project" value="InterPro"/>
</dbReference>
<dbReference type="GO" id="GO:0007165">
    <property type="term" value="P:signal transduction"/>
    <property type="evidence" value="ECO:0007669"/>
    <property type="project" value="InterPro"/>
</dbReference>
<sequence length="513" mass="58497">MVGFLKPKMNLACSILFVKSASTKAGFAIKAAGLVDEKFKCLICRLILKRPMVLVCGHHICFGCIAIDRNVHCPKCHEITLASQIQQDNDFESEIYELHSSCYLCEWLGVLKDYQTHLEKVHEIYECLHCCETFDSAVTLNQHKENVCPNVIINCILQPFGCKEQFLRSQASEHYRSEIHQRTLALIVSQSITTISGQSHYEDTLDKDLQSLDTTIPSVTTASSSADQQMCVTGTIIDIADSVRVLNRGLEKLNDQFLQQSQSIETTGQYLQVLNALHGESNESVKTHSTTMGILQQESSELKQQLAEYQSTSYDGTFLWKLTDIGQKMTEARTKHKISIYSSAFYSSPTGYKTCARLYPYGDENTFGTHMSISFVVMRSTNDPVLFYPFNYEVTFCLLDQTDQQRHIIRTIRPDEQSNCSQRPQLDMNTPTEIPDFVPLYIFEQVNNPYVRNNTMFIRILIDFENLPKTLLPYVMSLNPGLPPHTRQKLIQQEMERHQRVSQAEDASTSRQN</sequence>
<dbReference type="Gene3D" id="2.60.210.10">
    <property type="entry name" value="Apoptosis, Tumor Necrosis Factor Receptor Associated Protein 2, Chain A"/>
    <property type="match status" value="1"/>
</dbReference>
<evidence type="ECO:0000256" key="4">
    <source>
        <dbReference type="ARBA" id="ARBA00022771"/>
    </source>
</evidence>
<dbReference type="InterPro" id="IPR002083">
    <property type="entry name" value="MATH/TRAF_dom"/>
</dbReference>
<dbReference type="PANTHER" id="PTHR10131:SF138">
    <property type="entry name" value="RE66324P"/>
    <property type="match status" value="1"/>
</dbReference>
<evidence type="ECO:0000313" key="9">
    <source>
        <dbReference type="EMBL" id="CAF1001712.1"/>
    </source>
</evidence>
<dbReference type="AlphaFoldDB" id="A0A814GWK7"/>
<dbReference type="OrthoDB" id="6499288at2759"/>
<dbReference type="InterPro" id="IPR049342">
    <property type="entry name" value="TRAF1-6_MATH_dom"/>
</dbReference>
<dbReference type="SUPFAM" id="SSF57850">
    <property type="entry name" value="RING/U-box"/>
    <property type="match status" value="1"/>
</dbReference>
<evidence type="ECO:0000313" key="10">
    <source>
        <dbReference type="Proteomes" id="UP000663852"/>
    </source>
</evidence>
<dbReference type="InterPro" id="IPR017907">
    <property type="entry name" value="Znf_RING_CS"/>
</dbReference>
<dbReference type="PIRSF" id="PIRSF015614">
    <property type="entry name" value="TRAF"/>
    <property type="match status" value="1"/>
</dbReference>
<evidence type="ECO:0000259" key="8">
    <source>
        <dbReference type="PROSITE" id="PS50144"/>
    </source>
</evidence>
<dbReference type="InterPro" id="IPR013083">
    <property type="entry name" value="Znf_RING/FYVE/PHD"/>
</dbReference>
<dbReference type="PANTHER" id="PTHR10131">
    <property type="entry name" value="TNF RECEPTOR ASSOCIATED FACTOR"/>
    <property type="match status" value="1"/>
</dbReference>
<keyword evidence="4 6" id="KW-0863">Zinc-finger</keyword>
<dbReference type="PROSITE" id="PS50144">
    <property type="entry name" value="MATH"/>
    <property type="match status" value="1"/>
</dbReference>
<dbReference type="GO" id="GO:0005737">
    <property type="term" value="C:cytoplasm"/>
    <property type="evidence" value="ECO:0007669"/>
    <property type="project" value="UniProtKB-SubCell"/>
</dbReference>
<dbReference type="Pfam" id="PF21355">
    <property type="entry name" value="TRAF-mep_MATH"/>
    <property type="match status" value="1"/>
</dbReference>
<feature type="domain" description="RING-type" evidence="7">
    <location>
        <begin position="41"/>
        <end position="77"/>
    </location>
</feature>
<comment type="subcellular location">
    <subcellularLocation>
        <location evidence="1">Cytoplasm</location>
    </subcellularLocation>
</comment>
<dbReference type="EMBL" id="CAJNOJ010000062">
    <property type="protein sequence ID" value="CAF1001712.1"/>
    <property type="molecule type" value="Genomic_DNA"/>
</dbReference>
<reference evidence="9" key="1">
    <citation type="submission" date="2021-02" db="EMBL/GenBank/DDBJ databases">
        <authorList>
            <person name="Nowell W R."/>
        </authorList>
    </citation>
    <scope>NUCLEOTIDE SEQUENCE</scope>
</reference>
<dbReference type="SMART" id="SM00184">
    <property type="entry name" value="RING"/>
    <property type="match status" value="1"/>
</dbReference>
<evidence type="ECO:0000256" key="2">
    <source>
        <dbReference type="ARBA" id="ARBA00022490"/>
    </source>
</evidence>
<dbReference type="GO" id="GO:0009898">
    <property type="term" value="C:cytoplasmic side of plasma membrane"/>
    <property type="evidence" value="ECO:0007669"/>
    <property type="project" value="TreeGrafter"/>
</dbReference>
<evidence type="ECO:0000259" key="7">
    <source>
        <dbReference type="PROSITE" id="PS50089"/>
    </source>
</evidence>
<comment type="caution">
    <text evidence="9">The sequence shown here is derived from an EMBL/GenBank/DDBJ whole genome shotgun (WGS) entry which is preliminary data.</text>
</comment>
<keyword evidence="3" id="KW-0479">Metal-binding</keyword>
<name>A0A814GWK7_ADIRI</name>
<dbReference type="Proteomes" id="UP000663852">
    <property type="component" value="Unassembled WGS sequence"/>
</dbReference>
<dbReference type="PROSITE" id="PS50089">
    <property type="entry name" value="ZF_RING_2"/>
    <property type="match status" value="1"/>
</dbReference>
<organism evidence="9 10">
    <name type="scientific">Adineta ricciae</name>
    <name type="common">Rotifer</name>
    <dbReference type="NCBI Taxonomy" id="249248"/>
    <lineage>
        <taxon>Eukaryota</taxon>
        <taxon>Metazoa</taxon>
        <taxon>Spiralia</taxon>
        <taxon>Gnathifera</taxon>
        <taxon>Rotifera</taxon>
        <taxon>Eurotatoria</taxon>
        <taxon>Bdelloidea</taxon>
        <taxon>Adinetida</taxon>
        <taxon>Adinetidae</taxon>
        <taxon>Adineta</taxon>
    </lineage>
</organism>
<dbReference type="PROSITE" id="PS00518">
    <property type="entry name" value="ZF_RING_1"/>
    <property type="match status" value="1"/>
</dbReference>
<evidence type="ECO:0000256" key="1">
    <source>
        <dbReference type="ARBA" id="ARBA00004496"/>
    </source>
</evidence>
<keyword evidence="2" id="KW-0963">Cytoplasm</keyword>
<dbReference type="InterPro" id="IPR008974">
    <property type="entry name" value="TRAF-like"/>
</dbReference>
<gene>
    <name evidence="9" type="ORF">EDS130_LOCUS14919</name>
</gene>
<protein>
    <submittedName>
        <fullName evidence="9">Uncharacterized protein</fullName>
    </submittedName>
</protein>
<feature type="domain" description="MATH" evidence="8">
    <location>
        <begin position="315"/>
        <end position="462"/>
    </location>
</feature>
<keyword evidence="5" id="KW-0862">Zinc</keyword>
<dbReference type="GO" id="GO:0043122">
    <property type="term" value="P:regulation of canonical NF-kappaB signal transduction"/>
    <property type="evidence" value="ECO:0007669"/>
    <property type="project" value="TreeGrafter"/>
</dbReference>
<dbReference type="SUPFAM" id="SSF49599">
    <property type="entry name" value="TRAF domain-like"/>
    <property type="match status" value="1"/>
</dbReference>